<dbReference type="Pfam" id="PF21238">
    <property type="entry name" value="Pus10_C"/>
    <property type="match status" value="1"/>
</dbReference>
<proteinExistence type="inferred from homology"/>
<reference evidence="10 11" key="1">
    <citation type="submission" date="2024-01" db="EMBL/GenBank/DDBJ databases">
        <title>The complete chloroplast genome sequence of Lithospermum erythrorhizon: insights into the phylogenetic relationship among Boraginaceae species and the maternal lineages of purple gromwells.</title>
        <authorList>
            <person name="Okada T."/>
            <person name="Watanabe K."/>
        </authorList>
    </citation>
    <scope>NUCLEOTIDE SEQUENCE [LARGE SCALE GENOMIC DNA]</scope>
</reference>
<sequence>MGGRQEADVLKAVGSLPINAVKDLVSLGVCHRCILSLFGCYDCICSSPSIPTSALARAFNQVLPQGDYADQVCSVCLGILQFAYMDNNGVFVKNESASELAATIITDHQLDTFALQVSIPPLVLDNQKAVWLYIKTKWSSQLEFLELSKSTKDVFKMAITNTLETSLGVKSTETSFQIRLTYTLAHTSASTQDTSDTNGFSKRRKTGNVEGIRTVQSCTAAGEASADGLKKYIDSEAVSNELQVQGINNFKIPLEKVNQPCCLTYLCYRNPIFIGGRYLKFSRNVSQSRWIIDDERMGEASVEEIIGNIVLPMSKGDTYKFHAAGREDIDVRMLGTGRPFLIEIQNARQVPSSVFMKQVEMRINNLESKRIKVKDLKCLGSNGWDLMREGEAEKQKQYAALVWISRPINDNDLHAIVSLKDMKIMQKTPVRVLHRRSPLGREKIIHWMRVEKIAGSTQYFLLHLCTQAGTYIKEFVHGDLGRTHPSIGSILGCRAEILQLDVTDVKMDCFQDEPL</sequence>
<gene>
    <name evidence="10" type="ORF">LIER_22016</name>
</gene>
<keyword evidence="3" id="KW-0819">tRNA processing</keyword>
<dbReference type="Pfam" id="PF21237">
    <property type="entry name" value="Pus10_N_euk"/>
    <property type="match status" value="1"/>
</dbReference>
<dbReference type="SUPFAM" id="SSF55120">
    <property type="entry name" value="Pseudouridine synthase"/>
    <property type="match status" value="1"/>
</dbReference>
<evidence type="ECO:0000256" key="1">
    <source>
        <dbReference type="ARBA" id="ARBA00009652"/>
    </source>
</evidence>
<dbReference type="EC" id="5.4.99.25" evidence="2"/>
<dbReference type="PANTHER" id="PTHR21568">
    <property type="entry name" value="TRNA PSEUDOURIDINE SYNTHASE PUS10"/>
    <property type="match status" value="1"/>
</dbReference>
<dbReference type="Proteomes" id="UP001454036">
    <property type="component" value="Unassembled WGS sequence"/>
</dbReference>
<dbReference type="InterPro" id="IPR039894">
    <property type="entry name" value="Pus10-like"/>
</dbReference>
<dbReference type="GO" id="GO:0003723">
    <property type="term" value="F:RNA binding"/>
    <property type="evidence" value="ECO:0007669"/>
    <property type="project" value="InterPro"/>
</dbReference>
<name>A0AAV3QUS4_LITER</name>
<comment type="caution">
    <text evidence="10">The sequence shown here is derived from an EMBL/GenBank/DDBJ whole genome shotgun (WGS) entry which is preliminary data.</text>
</comment>
<dbReference type="InterPro" id="IPR048741">
    <property type="entry name" value="Pus10-like_C"/>
</dbReference>
<evidence type="ECO:0000259" key="8">
    <source>
        <dbReference type="Pfam" id="PF21237"/>
    </source>
</evidence>
<keyword evidence="4" id="KW-0413">Isomerase</keyword>
<dbReference type="GO" id="GO:0031119">
    <property type="term" value="P:tRNA pseudouridine synthesis"/>
    <property type="evidence" value="ECO:0007669"/>
    <property type="project" value="UniProtKB-ARBA"/>
</dbReference>
<dbReference type="GO" id="GO:0160148">
    <property type="term" value="F:tRNA pseudouridine(55) synthase activity"/>
    <property type="evidence" value="ECO:0007669"/>
    <property type="project" value="UniProtKB-EC"/>
</dbReference>
<dbReference type="FunFam" id="3.30.70.3190:FF:000001">
    <property type="entry name" value="tRNA pseudouridine synthase Pus10"/>
    <property type="match status" value="1"/>
</dbReference>
<dbReference type="EMBL" id="BAABME010005924">
    <property type="protein sequence ID" value="GAA0166981.1"/>
    <property type="molecule type" value="Genomic_DNA"/>
</dbReference>
<dbReference type="Gene3D" id="3.30.70.2510">
    <property type="match status" value="1"/>
</dbReference>
<feature type="domain" description="Pus10 N-terminal eukaryotes" evidence="8">
    <location>
        <begin position="73"/>
        <end position="189"/>
    </location>
</feature>
<accession>A0AAV3QUS4</accession>
<evidence type="ECO:0000256" key="6">
    <source>
        <dbReference type="ARBA" id="ARBA00079393"/>
    </source>
</evidence>
<dbReference type="Gene3D" id="3.30.70.3190">
    <property type="match status" value="1"/>
</dbReference>
<dbReference type="FunFam" id="3.30.70.2510:FF:000001">
    <property type="entry name" value="tRNA pseudouridine synthase Pus10"/>
    <property type="match status" value="1"/>
</dbReference>
<evidence type="ECO:0000313" key="11">
    <source>
        <dbReference type="Proteomes" id="UP001454036"/>
    </source>
</evidence>
<evidence type="ECO:0000256" key="3">
    <source>
        <dbReference type="ARBA" id="ARBA00022694"/>
    </source>
</evidence>
<feature type="domain" description="Pus10-like C-terminal" evidence="9">
    <location>
        <begin position="273"/>
        <end position="505"/>
    </location>
</feature>
<protein>
    <recommendedName>
        <fullName evidence="2">tRNA pseudouridine(55) synthase</fullName>
        <ecNumber evidence="2">5.4.99.25</ecNumber>
    </recommendedName>
    <alternativeName>
        <fullName evidence="7">tRNA pseudouridine 55 synthase</fullName>
    </alternativeName>
    <alternativeName>
        <fullName evidence="5">tRNA pseudouridylate synthase</fullName>
    </alternativeName>
    <alternativeName>
        <fullName evidence="6">tRNA-uridine isomerase</fullName>
    </alternativeName>
</protein>
<dbReference type="AlphaFoldDB" id="A0AAV3QUS4"/>
<organism evidence="10 11">
    <name type="scientific">Lithospermum erythrorhizon</name>
    <name type="common">Purple gromwell</name>
    <name type="synonym">Lithospermum officinale var. erythrorhizon</name>
    <dbReference type="NCBI Taxonomy" id="34254"/>
    <lineage>
        <taxon>Eukaryota</taxon>
        <taxon>Viridiplantae</taxon>
        <taxon>Streptophyta</taxon>
        <taxon>Embryophyta</taxon>
        <taxon>Tracheophyta</taxon>
        <taxon>Spermatophyta</taxon>
        <taxon>Magnoliopsida</taxon>
        <taxon>eudicotyledons</taxon>
        <taxon>Gunneridae</taxon>
        <taxon>Pentapetalae</taxon>
        <taxon>asterids</taxon>
        <taxon>lamiids</taxon>
        <taxon>Boraginales</taxon>
        <taxon>Boraginaceae</taxon>
        <taxon>Boraginoideae</taxon>
        <taxon>Lithospermeae</taxon>
        <taxon>Lithospermum</taxon>
    </lineage>
</organism>
<evidence type="ECO:0000256" key="7">
    <source>
        <dbReference type="ARBA" id="ARBA00083669"/>
    </source>
</evidence>
<evidence type="ECO:0000256" key="4">
    <source>
        <dbReference type="ARBA" id="ARBA00023235"/>
    </source>
</evidence>
<evidence type="ECO:0000256" key="5">
    <source>
        <dbReference type="ARBA" id="ARBA00075270"/>
    </source>
</evidence>
<dbReference type="InterPro" id="IPR020103">
    <property type="entry name" value="PsdUridine_synth_cat_dom_sf"/>
</dbReference>
<keyword evidence="11" id="KW-1185">Reference proteome</keyword>
<dbReference type="InterPro" id="IPR048742">
    <property type="entry name" value="Pus10_N_euk"/>
</dbReference>
<dbReference type="NCBIfam" id="TIGR01213">
    <property type="entry name" value="pseudo_Pus10arc"/>
    <property type="match status" value="1"/>
</dbReference>
<dbReference type="PANTHER" id="PTHR21568:SF0">
    <property type="entry name" value="TRNA PSEUDOURIDINE SYNTHASE PUS10"/>
    <property type="match status" value="1"/>
</dbReference>
<evidence type="ECO:0000313" key="10">
    <source>
        <dbReference type="EMBL" id="GAA0166981.1"/>
    </source>
</evidence>
<comment type="similarity">
    <text evidence="1">Belongs to the pseudouridine synthase Pus10 family.</text>
</comment>
<evidence type="ECO:0000256" key="2">
    <source>
        <dbReference type="ARBA" id="ARBA00012787"/>
    </source>
</evidence>
<evidence type="ECO:0000259" key="9">
    <source>
        <dbReference type="Pfam" id="PF21238"/>
    </source>
</evidence>